<name>A0A4P6EME2_9MICO</name>
<accession>A0A4P6EME2</accession>
<dbReference type="OrthoDB" id="5060810at2"/>
<protein>
    <submittedName>
        <fullName evidence="3">Uncharacterized protein</fullName>
    </submittedName>
</protein>
<keyword evidence="4" id="KW-1185">Reference proteome</keyword>
<evidence type="ECO:0000256" key="2">
    <source>
        <dbReference type="SAM" id="Phobius"/>
    </source>
</evidence>
<proteinExistence type="predicted"/>
<gene>
    <name evidence="3" type="ORF">ET495_10370</name>
</gene>
<keyword evidence="2" id="KW-1133">Transmembrane helix</keyword>
<organism evidence="3 4">
    <name type="scientific">Xylanimonas allomyrinae</name>
    <dbReference type="NCBI Taxonomy" id="2509459"/>
    <lineage>
        <taxon>Bacteria</taxon>
        <taxon>Bacillati</taxon>
        <taxon>Actinomycetota</taxon>
        <taxon>Actinomycetes</taxon>
        <taxon>Micrococcales</taxon>
        <taxon>Promicromonosporaceae</taxon>
        <taxon>Xylanimonas</taxon>
    </lineage>
</organism>
<sequence>MSACGDGAVVPGLLPRAARPARRLPAARAAAVLLVLLAVAVVAGSAAGALREGAQVGVAGAPAGEVARASAHPAPGVPDVNPTAGAIHASWDGPAVRLDWQGRTGEAAAQATFVGDRVMVPGDRVTRTLVVTNAGSADGLLSVDLVLRALTTEGTDRALERAVRLEWDVAGVAGGEQFGTLRDGPDTDVAEVHVAKGQSVPVRVGFAVAPDAAPLGSGQGSGRVEFDVVVALHDDTSPATAGGAGAGLLPRTGGRGVQAAVIAVALACLGRVLLASTRRRCDLCGSRDRTQHSGQPTPAADGGRAPALCTGCRSRLAAGLRGVS</sequence>
<evidence type="ECO:0000256" key="1">
    <source>
        <dbReference type="SAM" id="MobiDB-lite"/>
    </source>
</evidence>
<evidence type="ECO:0000313" key="4">
    <source>
        <dbReference type="Proteomes" id="UP000291758"/>
    </source>
</evidence>
<evidence type="ECO:0000313" key="3">
    <source>
        <dbReference type="EMBL" id="QAY63585.1"/>
    </source>
</evidence>
<feature type="region of interest" description="Disordered" evidence="1">
    <location>
        <begin position="69"/>
        <end position="88"/>
    </location>
</feature>
<dbReference type="EMBL" id="CP035495">
    <property type="protein sequence ID" value="QAY63585.1"/>
    <property type="molecule type" value="Genomic_DNA"/>
</dbReference>
<dbReference type="KEGG" id="xyl:ET495_10370"/>
<keyword evidence="2" id="KW-0472">Membrane</keyword>
<dbReference type="AlphaFoldDB" id="A0A4P6EME2"/>
<feature type="region of interest" description="Disordered" evidence="1">
    <location>
        <begin position="285"/>
        <end position="305"/>
    </location>
</feature>
<feature type="transmembrane region" description="Helical" evidence="2">
    <location>
        <begin position="29"/>
        <end position="50"/>
    </location>
</feature>
<dbReference type="RefSeq" id="WP_129204747.1">
    <property type="nucleotide sequence ID" value="NZ_CP035495.1"/>
</dbReference>
<reference evidence="3 4" key="1">
    <citation type="submission" date="2019-01" db="EMBL/GenBank/DDBJ databases">
        <title>Genome sequencing of strain 2JSPR-7.</title>
        <authorList>
            <person name="Heo J."/>
            <person name="Kim S.-J."/>
            <person name="Kim J.-S."/>
            <person name="Hong S.-B."/>
            <person name="Kwon S.-W."/>
        </authorList>
    </citation>
    <scope>NUCLEOTIDE SEQUENCE [LARGE SCALE GENOMIC DNA]</scope>
    <source>
        <strain evidence="3 4">2JSPR-7</strain>
    </source>
</reference>
<keyword evidence="2" id="KW-0812">Transmembrane</keyword>
<dbReference type="Proteomes" id="UP000291758">
    <property type="component" value="Chromosome"/>
</dbReference>